<dbReference type="RefSeq" id="WP_149948228.1">
    <property type="nucleotide sequence ID" value="NZ_JBBNMF010000040.1"/>
</dbReference>
<evidence type="ECO:0000313" key="4">
    <source>
        <dbReference type="Proteomes" id="UP000482653"/>
    </source>
</evidence>
<dbReference type="EMBL" id="VVYX01000051">
    <property type="protein sequence ID" value="KAA5413315.1"/>
    <property type="molecule type" value="Genomic_DNA"/>
</dbReference>
<evidence type="ECO:0000259" key="2">
    <source>
        <dbReference type="Pfam" id="PF01370"/>
    </source>
</evidence>
<dbReference type="PANTHER" id="PTHR43000">
    <property type="entry name" value="DTDP-D-GLUCOSE 4,6-DEHYDRATASE-RELATED"/>
    <property type="match status" value="1"/>
</dbReference>
<proteinExistence type="inferred from homology"/>
<accession>A0A6L3JSB3</accession>
<dbReference type="Proteomes" id="UP000482653">
    <property type="component" value="Unassembled WGS sequence"/>
</dbReference>
<feature type="domain" description="NAD-dependent epimerase/dehydratase" evidence="2">
    <location>
        <begin position="30"/>
        <end position="266"/>
    </location>
</feature>
<dbReference type="Pfam" id="PF01370">
    <property type="entry name" value="Epimerase"/>
    <property type="match status" value="1"/>
</dbReference>
<dbReference type="SUPFAM" id="SSF51735">
    <property type="entry name" value="NAD(P)-binding Rossmann-fold domains"/>
    <property type="match status" value="1"/>
</dbReference>
<sequence length="339" mass="38374">MNSIYSQVVNPNQEFSIVGGLRSHGERIRILILGAFGFIGTNILKFIDDYLSGQYEVVVFDRTNKHPKGVKINSISKVYTGDITSTLDIENIFRNEAEFDVVLHLVTTTVPAASNDYRYDIETNLISTIQLLEMCKKYKAHKIIYLSSGGAIYGDMADAHSENQVAKPISSYGITKLAVENYMYLYKRLFDLDYLIVRLSNPYGPYHYSTKQGVINIAIQKALRGEKLSIWGDGTGCKDYIYIEDFCRILFILINMNYKNEIVNIGSGSVYSLNDIVETIHKQLPSFGWEYTCCHQSDVVDFTLDISKLLSIIGDVRFVALAEGISKTLAWHKDNKFVL</sequence>
<reference evidence="3 4" key="1">
    <citation type="journal article" date="2019" name="Nat. Med.">
        <title>A library of human gut bacterial isolates paired with longitudinal multiomics data enables mechanistic microbiome research.</title>
        <authorList>
            <person name="Poyet M."/>
            <person name="Groussin M."/>
            <person name="Gibbons S.M."/>
            <person name="Avila-Pacheco J."/>
            <person name="Jiang X."/>
            <person name="Kearney S.M."/>
            <person name="Perrotta A.R."/>
            <person name="Berdy B."/>
            <person name="Zhao S."/>
            <person name="Lieberman T.D."/>
            <person name="Swanson P.K."/>
            <person name="Smith M."/>
            <person name="Roesemann S."/>
            <person name="Alexander J.E."/>
            <person name="Rich S.A."/>
            <person name="Livny J."/>
            <person name="Vlamakis H."/>
            <person name="Clish C."/>
            <person name="Bullock K."/>
            <person name="Deik A."/>
            <person name="Scott J."/>
            <person name="Pierce K.A."/>
            <person name="Xavier R.J."/>
            <person name="Alm E.J."/>
        </authorList>
    </citation>
    <scope>NUCLEOTIDE SEQUENCE [LARGE SCALE GENOMIC DNA]</scope>
    <source>
        <strain evidence="3 4">BIOML-A8</strain>
    </source>
</reference>
<name>A0A6L3JSB3_9BACE</name>
<comment type="caution">
    <text evidence="3">The sequence shown here is derived from an EMBL/GenBank/DDBJ whole genome shotgun (WGS) entry which is preliminary data.</text>
</comment>
<comment type="similarity">
    <text evidence="1">Belongs to the NAD(P)-dependent epimerase/dehydratase family.</text>
</comment>
<evidence type="ECO:0000313" key="3">
    <source>
        <dbReference type="EMBL" id="KAA5413315.1"/>
    </source>
</evidence>
<gene>
    <name evidence="3" type="ORF">F2Y87_25995</name>
</gene>
<organism evidence="3 4">
    <name type="scientific">Bacteroides cellulosilyticus</name>
    <dbReference type="NCBI Taxonomy" id="246787"/>
    <lineage>
        <taxon>Bacteria</taxon>
        <taxon>Pseudomonadati</taxon>
        <taxon>Bacteroidota</taxon>
        <taxon>Bacteroidia</taxon>
        <taxon>Bacteroidales</taxon>
        <taxon>Bacteroidaceae</taxon>
        <taxon>Bacteroides</taxon>
    </lineage>
</organism>
<dbReference type="InterPro" id="IPR001509">
    <property type="entry name" value="Epimerase_deHydtase"/>
</dbReference>
<dbReference type="Gene3D" id="3.40.50.720">
    <property type="entry name" value="NAD(P)-binding Rossmann-like Domain"/>
    <property type="match status" value="1"/>
</dbReference>
<protein>
    <submittedName>
        <fullName evidence="3">NAD-dependent epimerase/dehydratase family protein</fullName>
    </submittedName>
</protein>
<dbReference type="InterPro" id="IPR036291">
    <property type="entry name" value="NAD(P)-bd_dom_sf"/>
</dbReference>
<dbReference type="AlphaFoldDB" id="A0A6L3JSB3"/>
<evidence type="ECO:0000256" key="1">
    <source>
        <dbReference type="ARBA" id="ARBA00007637"/>
    </source>
</evidence>
<dbReference type="Gene3D" id="3.90.25.10">
    <property type="entry name" value="UDP-galactose 4-epimerase, domain 1"/>
    <property type="match status" value="1"/>
</dbReference>